<reference evidence="2" key="1">
    <citation type="submission" date="2014-10" db="EMBL/GenBank/DDBJ databases">
        <authorList>
            <person name="Liu L."/>
            <person name="Ji S."/>
            <person name="Ruan Z."/>
            <person name="Fu Y."/>
            <person name="Fu Y."/>
            <person name="Wang Y."/>
            <person name="Yu Y."/>
        </authorList>
    </citation>
    <scope>NUCLEOTIDE SEQUENCE</scope>
    <source>
        <strain evidence="2">A221</strain>
        <plasmid evidence="2">pAZJ221</plasmid>
    </source>
</reference>
<name>A0A0C4Y4H0_ACIBA</name>
<keyword evidence="1" id="KW-0812">Transmembrane</keyword>
<evidence type="ECO:0000313" key="2">
    <source>
        <dbReference type="EMBL" id="AJF79860.1"/>
    </source>
</evidence>
<feature type="transmembrane region" description="Helical" evidence="1">
    <location>
        <begin position="179"/>
        <end position="197"/>
    </location>
</feature>
<keyword evidence="1" id="KW-0472">Membrane</keyword>
<sequence length="247" mass="27314">MVLKMKNTQGKELNLILGDRYASVQEVLDSKTNLNGTVASWNLKALDSIHVIDSINDDQKRNEIAFKRKRKNNVITWALIGGVLDASSGEDSILDGVLLGGLFGYASSGSVEKPEASILLTFTNGDKLGLYVNQNELLKIMEVQQEDNLIDGKKIGNLTVEQQQIVIESRRNDEFFNQLLAAVIMLIGIGLFNFLFGEDVKQEVTHGALLLYIANIGGMLCFIYVVLYATGVIGNKTDEEFKKPNEK</sequence>
<reference evidence="2" key="2">
    <citation type="journal article" date="2015" name="Antimicrob. Agents Chemother.">
        <title>Dissemination of blaOXA-23 in Acinetobacter spp. in China: Main Roles of Conjugative Plasmid pAZJ221 and Transposon Tn2009.</title>
        <authorList>
            <person name="Liu L.L."/>
            <person name="Ji S.J."/>
            <person name="Ruan Z."/>
            <person name="Fu Y."/>
            <person name="Fu Y.Q."/>
            <person name="Wang Y.F."/>
            <person name="Yu Y.S."/>
        </authorList>
    </citation>
    <scope>NUCLEOTIDE SEQUENCE</scope>
    <source>
        <strain evidence="2">A221</strain>
        <plasmid evidence="2">pAZJ221</plasmid>
    </source>
</reference>
<accession>A0A0C4Y4H0</accession>
<gene>
    <name evidence="2" type="ORF">NG19_0024</name>
</gene>
<organism evidence="2">
    <name type="scientific">Acinetobacter baumannii</name>
    <dbReference type="NCBI Taxonomy" id="470"/>
    <lineage>
        <taxon>Bacteria</taxon>
        <taxon>Pseudomonadati</taxon>
        <taxon>Pseudomonadota</taxon>
        <taxon>Gammaproteobacteria</taxon>
        <taxon>Moraxellales</taxon>
        <taxon>Moraxellaceae</taxon>
        <taxon>Acinetobacter</taxon>
        <taxon>Acinetobacter calcoaceticus/baumannii complex</taxon>
    </lineage>
</organism>
<evidence type="ECO:0000256" key="1">
    <source>
        <dbReference type="SAM" id="Phobius"/>
    </source>
</evidence>
<protein>
    <submittedName>
        <fullName evidence="2">Uncharacterized protein</fullName>
    </submittedName>
</protein>
<feature type="transmembrane region" description="Helical" evidence="1">
    <location>
        <begin position="209"/>
        <end position="233"/>
    </location>
</feature>
<dbReference type="PATRIC" id="fig|470.1342.peg.3893"/>
<keyword evidence="1" id="KW-1133">Transmembrane helix</keyword>
<keyword evidence="2" id="KW-0614">Plasmid</keyword>
<dbReference type="AlphaFoldDB" id="A0A0C4Y4H0"/>
<dbReference type="RefSeq" id="WP_014702621.1">
    <property type="nucleotide sequence ID" value="NZ_KM922672.1"/>
</dbReference>
<geneLocation type="plasmid" evidence="2">
    <name>pAZJ221</name>
</geneLocation>
<proteinExistence type="predicted"/>
<dbReference type="EMBL" id="KM922672">
    <property type="protein sequence ID" value="AJF79860.1"/>
    <property type="molecule type" value="Genomic_DNA"/>
</dbReference>